<evidence type="ECO:0000256" key="7">
    <source>
        <dbReference type="ARBA" id="ARBA00023134"/>
    </source>
</evidence>
<feature type="region of interest" description="Disordered" evidence="12">
    <location>
        <begin position="403"/>
        <end position="434"/>
    </location>
</feature>
<accession>A0A9W8MZP8</accession>
<dbReference type="Proteomes" id="UP001148786">
    <property type="component" value="Unassembled WGS sequence"/>
</dbReference>
<dbReference type="SMART" id="SM00174">
    <property type="entry name" value="RHO"/>
    <property type="match status" value="1"/>
</dbReference>
<keyword evidence="5" id="KW-0547">Nucleotide-binding</keyword>
<evidence type="ECO:0000256" key="13">
    <source>
        <dbReference type="SAM" id="SignalP"/>
    </source>
</evidence>
<keyword evidence="10" id="KW-0636">Prenylation</keyword>
<feature type="compositionally biased region" description="Polar residues" evidence="12">
    <location>
        <begin position="403"/>
        <end position="421"/>
    </location>
</feature>
<protein>
    <recommendedName>
        <fullName evidence="14">Protein kinase domain-containing protein</fullName>
    </recommendedName>
</protein>
<evidence type="ECO:0000256" key="12">
    <source>
        <dbReference type="SAM" id="MobiDB-lite"/>
    </source>
</evidence>
<evidence type="ECO:0000256" key="2">
    <source>
        <dbReference type="ARBA" id="ARBA00006270"/>
    </source>
</evidence>
<dbReference type="SMART" id="SM00173">
    <property type="entry name" value="RAS"/>
    <property type="match status" value="1"/>
</dbReference>
<keyword evidence="8" id="KW-0472">Membrane</keyword>
<evidence type="ECO:0000256" key="10">
    <source>
        <dbReference type="ARBA" id="ARBA00023289"/>
    </source>
</evidence>
<dbReference type="GO" id="GO:0015031">
    <property type="term" value="P:protein transport"/>
    <property type="evidence" value="ECO:0007669"/>
    <property type="project" value="UniProtKB-KW"/>
</dbReference>
<dbReference type="GO" id="GO:0004672">
    <property type="term" value="F:protein kinase activity"/>
    <property type="evidence" value="ECO:0007669"/>
    <property type="project" value="InterPro"/>
</dbReference>
<dbReference type="Gene3D" id="3.40.50.300">
    <property type="entry name" value="P-loop containing nucleotide triphosphate hydrolases"/>
    <property type="match status" value="1"/>
</dbReference>
<sequence>MTCHSLLQLLLIGDSGVGKSCLLLRFCDDAWTPSFITTIGIDFKIRTIELDGKRIKLQIWDTAGQERFRTITTAYYRGAMGILLVYDVTDERSFNNIRTWHANIEQHASEGVNKILIGNKSDWTDKRAVTEEQGRELASELGIKFMETSAKVNEGVEEAFFTLARDIKTRLIDSQAENAAAGGTASDSVKVNQPAAQSTQVNFSLREYLLDLGVEEVGNFMKQGHPFSTKRPTGLTIPVHINSSPASSIEVKAYYWRHVGLVAAKFAANLCINPRHPTWNSCMFAMYEQGNERNVRFCKEAGLAVLRLQPVESPANSVPQPVVDALRKLHQTKVIFAIWEVFASIPATKTLVKSLGQLSSFPWATASTSGHSITLPPMTPPADANRGLITRLAMTSENVVQPSLEVNSGSPTTSFSMTGATISAPPRTGTRRSGRRAYVPSATQHIQHAWSRAVQTDSTFIIFHCGRYERIGIRHRKTQTLYLSELVDTVLSSDPTYRALHIGLYLAIVKDLLDRKTSPPVESALEDGAKRRRGSRPEDGIQRKRQKLNSETTEGRNLPGASKIGDADLAEEVESRMLALIYLNYGCYCSPVPSSFHRVTPSCSFTSSTESFKLPKRKGAYKPSQYFTLLLRQPLAGGAVGVGHPAEAVFESTSRGSVRNDNLVVKLAFGEAEQEKMWHEYRIYQHMWRNRDIKGIIKVYGMFQDAETGTLALLMEHGGTSATRREAARTGQIDVLHVTSEERNSLELALDSIHATGVVHGDVRSDNIVIDSSNQFKIIDFDCAILEDPRTSLKMDFESQSLRAIMKVVDST</sequence>
<dbReference type="InterPro" id="IPR011009">
    <property type="entry name" value="Kinase-like_dom_sf"/>
</dbReference>
<dbReference type="InterPro" id="IPR000719">
    <property type="entry name" value="Prot_kinase_dom"/>
</dbReference>
<keyword evidence="7" id="KW-0342">GTP-binding</keyword>
<keyword evidence="13" id="KW-0732">Signal</keyword>
<dbReference type="GO" id="GO:0005524">
    <property type="term" value="F:ATP binding"/>
    <property type="evidence" value="ECO:0007669"/>
    <property type="project" value="InterPro"/>
</dbReference>
<reference evidence="15" key="1">
    <citation type="submission" date="2022-07" db="EMBL/GenBank/DDBJ databases">
        <title>Genome Sequence of Agrocybe chaxingu.</title>
        <authorList>
            <person name="Buettner E."/>
        </authorList>
    </citation>
    <scope>NUCLEOTIDE SEQUENCE</scope>
    <source>
        <strain evidence="15">MP-N11</strain>
    </source>
</reference>
<dbReference type="AlphaFoldDB" id="A0A9W8MZP8"/>
<comment type="subcellular location">
    <subcellularLocation>
        <location evidence="1">Cell membrane</location>
        <topology evidence="1">Lipid-anchor</topology>
        <orientation evidence="1">Cytoplasmic side</orientation>
    </subcellularLocation>
</comment>
<name>A0A9W8MZP8_9AGAR</name>
<evidence type="ECO:0000256" key="1">
    <source>
        <dbReference type="ARBA" id="ARBA00004342"/>
    </source>
</evidence>
<evidence type="ECO:0000256" key="6">
    <source>
        <dbReference type="ARBA" id="ARBA00022927"/>
    </source>
</evidence>
<dbReference type="Pfam" id="PF00071">
    <property type="entry name" value="Ras"/>
    <property type="match status" value="1"/>
</dbReference>
<dbReference type="EMBL" id="JANKHO010000086">
    <property type="protein sequence ID" value="KAJ3515650.1"/>
    <property type="molecule type" value="Genomic_DNA"/>
</dbReference>
<organism evidence="15 16">
    <name type="scientific">Agrocybe chaxingu</name>
    <dbReference type="NCBI Taxonomy" id="84603"/>
    <lineage>
        <taxon>Eukaryota</taxon>
        <taxon>Fungi</taxon>
        <taxon>Dikarya</taxon>
        <taxon>Basidiomycota</taxon>
        <taxon>Agaricomycotina</taxon>
        <taxon>Agaricomycetes</taxon>
        <taxon>Agaricomycetidae</taxon>
        <taxon>Agaricales</taxon>
        <taxon>Agaricineae</taxon>
        <taxon>Strophariaceae</taxon>
        <taxon>Agrocybe</taxon>
    </lineage>
</organism>
<keyword evidence="3" id="KW-0813">Transport</keyword>
<feature type="signal peptide" evidence="13">
    <location>
        <begin position="1"/>
        <end position="18"/>
    </location>
</feature>
<dbReference type="OrthoDB" id="2521594at2759"/>
<dbReference type="InterPro" id="IPR050305">
    <property type="entry name" value="Small_GTPase_Rab"/>
</dbReference>
<dbReference type="PROSITE" id="PS51419">
    <property type="entry name" value="RAB"/>
    <property type="match status" value="1"/>
</dbReference>
<dbReference type="SMART" id="SM00176">
    <property type="entry name" value="RAN"/>
    <property type="match status" value="1"/>
</dbReference>
<gene>
    <name evidence="15" type="ORF">NLJ89_g1626</name>
</gene>
<dbReference type="PROSITE" id="PS51420">
    <property type="entry name" value="RHO"/>
    <property type="match status" value="1"/>
</dbReference>
<feature type="domain" description="Protein kinase" evidence="14">
    <location>
        <begin position="629"/>
        <end position="812"/>
    </location>
</feature>
<dbReference type="PROSITE" id="PS00109">
    <property type="entry name" value="PROTEIN_KINASE_TYR"/>
    <property type="match status" value="1"/>
</dbReference>
<dbReference type="NCBIfam" id="TIGR00231">
    <property type="entry name" value="small_GTP"/>
    <property type="match status" value="1"/>
</dbReference>
<evidence type="ECO:0000313" key="15">
    <source>
        <dbReference type="EMBL" id="KAJ3515650.1"/>
    </source>
</evidence>
<keyword evidence="6" id="KW-0653">Protein transport</keyword>
<evidence type="ECO:0000313" key="16">
    <source>
        <dbReference type="Proteomes" id="UP001148786"/>
    </source>
</evidence>
<dbReference type="Pfam" id="PF00069">
    <property type="entry name" value="Pkinase"/>
    <property type="match status" value="1"/>
</dbReference>
<comment type="caution">
    <text evidence="15">The sequence shown here is derived from an EMBL/GenBank/DDBJ whole genome shotgun (WGS) entry which is preliminary data.</text>
</comment>
<dbReference type="PROSITE" id="PS51421">
    <property type="entry name" value="RAS"/>
    <property type="match status" value="1"/>
</dbReference>
<proteinExistence type="inferred from homology"/>
<dbReference type="CDD" id="cd01867">
    <property type="entry name" value="Rab8_Rab10_Rab13_like"/>
    <property type="match status" value="1"/>
</dbReference>
<dbReference type="SUPFAM" id="SSF56112">
    <property type="entry name" value="Protein kinase-like (PK-like)"/>
    <property type="match status" value="1"/>
</dbReference>
<dbReference type="InterPro" id="IPR005225">
    <property type="entry name" value="Small_GTP-bd"/>
</dbReference>
<dbReference type="InterPro" id="IPR027417">
    <property type="entry name" value="P-loop_NTPase"/>
</dbReference>
<dbReference type="InterPro" id="IPR001806">
    <property type="entry name" value="Small_GTPase"/>
</dbReference>
<comment type="similarity">
    <text evidence="2">Belongs to the small GTPase superfamily. Rab family.</text>
</comment>
<keyword evidence="9" id="KW-0449">Lipoprotein</keyword>
<evidence type="ECO:0000256" key="4">
    <source>
        <dbReference type="ARBA" id="ARBA00022475"/>
    </source>
</evidence>
<evidence type="ECO:0000256" key="8">
    <source>
        <dbReference type="ARBA" id="ARBA00023136"/>
    </source>
</evidence>
<feature type="chain" id="PRO_5040785157" description="Protein kinase domain-containing protein" evidence="13">
    <location>
        <begin position="19"/>
        <end position="812"/>
    </location>
</feature>
<dbReference type="SMART" id="SM00175">
    <property type="entry name" value="RAB"/>
    <property type="match status" value="1"/>
</dbReference>
<dbReference type="SUPFAM" id="SSF52540">
    <property type="entry name" value="P-loop containing nucleoside triphosphate hydrolases"/>
    <property type="match status" value="1"/>
</dbReference>
<evidence type="ECO:0000256" key="9">
    <source>
        <dbReference type="ARBA" id="ARBA00023288"/>
    </source>
</evidence>
<feature type="region of interest" description="Disordered" evidence="12">
    <location>
        <begin position="519"/>
        <end position="563"/>
    </location>
</feature>
<dbReference type="PROSITE" id="PS50011">
    <property type="entry name" value="PROTEIN_KINASE_DOM"/>
    <property type="match status" value="1"/>
</dbReference>
<evidence type="ECO:0000259" key="14">
    <source>
        <dbReference type="PROSITE" id="PS50011"/>
    </source>
</evidence>
<dbReference type="GO" id="GO:0005886">
    <property type="term" value="C:plasma membrane"/>
    <property type="evidence" value="ECO:0007669"/>
    <property type="project" value="UniProtKB-SubCell"/>
</dbReference>
<dbReference type="PRINTS" id="PR00449">
    <property type="entry name" value="RASTRNSFRMNG"/>
</dbReference>
<comment type="function">
    <text evidence="11">Protein transport. Probably involved in vesicular traffic.</text>
</comment>
<dbReference type="InterPro" id="IPR008266">
    <property type="entry name" value="Tyr_kinase_AS"/>
</dbReference>
<keyword evidence="4" id="KW-1003">Cell membrane</keyword>
<evidence type="ECO:0000256" key="11">
    <source>
        <dbReference type="ARBA" id="ARBA00025673"/>
    </source>
</evidence>
<dbReference type="Gene3D" id="1.10.510.10">
    <property type="entry name" value="Transferase(Phosphotransferase) domain 1"/>
    <property type="match status" value="1"/>
</dbReference>
<evidence type="ECO:0000256" key="5">
    <source>
        <dbReference type="ARBA" id="ARBA00022741"/>
    </source>
</evidence>
<dbReference type="GO" id="GO:0003924">
    <property type="term" value="F:GTPase activity"/>
    <property type="evidence" value="ECO:0007669"/>
    <property type="project" value="InterPro"/>
</dbReference>
<dbReference type="PANTHER" id="PTHR47980">
    <property type="entry name" value="LD44762P"/>
    <property type="match status" value="1"/>
</dbReference>
<keyword evidence="16" id="KW-1185">Reference proteome</keyword>
<dbReference type="GO" id="GO:0005525">
    <property type="term" value="F:GTP binding"/>
    <property type="evidence" value="ECO:0007669"/>
    <property type="project" value="UniProtKB-KW"/>
</dbReference>
<evidence type="ECO:0000256" key="3">
    <source>
        <dbReference type="ARBA" id="ARBA00022448"/>
    </source>
</evidence>
<dbReference type="FunFam" id="3.40.50.300:FF:000363">
    <property type="entry name" value="Secretion related GTPase srgA"/>
    <property type="match status" value="1"/>
</dbReference>